<feature type="transmembrane region" description="Helical" evidence="7">
    <location>
        <begin position="191"/>
        <end position="213"/>
    </location>
</feature>
<evidence type="ECO:0000256" key="7">
    <source>
        <dbReference type="SAM" id="Phobius"/>
    </source>
</evidence>
<feature type="transmembrane region" description="Helical" evidence="7">
    <location>
        <begin position="355"/>
        <end position="373"/>
    </location>
</feature>
<dbReference type="GO" id="GO:0022857">
    <property type="term" value="F:transmembrane transporter activity"/>
    <property type="evidence" value="ECO:0007669"/>
    <property type="project" value="InterPro"/>
</dbReference>
<dbReference type="InterPro" id="IPR020846">
    <property type="entry name" value="MFS_dom"/>
</dbReference>
<dbReference type="CDD" id="cd17321">
    <property type="entry name" value="MFS_MMR_MDR_like"/>
    <property type="match status" value="1"/>
</dbReference>
<keyword evidence="10" id="KW-1185">Reference proteome</keyword>
<evidence type="ECO:0000256" key="6">
    <source>
        <dbReference type="SAM" id="MobiDB-lite"/>
    </source>
</evidence>
<evidence type="ECO:0000256" key="2">
    <source>
        <dbReference type="ARBA" id="ARBA00022448"/>
    </source>
</evidence>
<dbReference type="InterPro" id="IPR005829">
    <property type="entry name" value="Sugar_transporter_CS"/>
</dbReference>
<dbReference type="GO" id="GO:0016020">
    <property type="term" value="C:membrane"/>
    <property type="evidence" value="ECO:0007669"/>
    <property type="project" value="UniProtKB-SubCell"/>
</dbReference>
<feature type="transmembrane region" description="Helical" evidence="7">
    <location>
        <begin position="457"/>
        <end position="481"/>
    </location>
</feature>
<evidence type="ECO:0000256" key="3">
    <source>
        <dbReference type="ARBA" id="ARBA00022692"/>
    </source>
</evidence>
<sequence length="491" mass="53320">MMIFMSMSPTSASLSSSMPAPASNTGDAPTYSFRDKIIVLIGASIAAFITPFAGAMVNLSLPHIGETFHVTAHALGWMSTAYLLASVLFLIPVARLADLYGRKKLFLIGIVIIMITSFLAPFSPSYAILVLLRFLDGMGMACIFSTSLAMLSSVYPPKERGFAFGINVGFVYIGSSLGPVIGGIMTENFGWQSLFFLLIPMAFIGGILIWRGVKSNYDESRGEPFDWMGTILYAVTIIFLIFGLTNIPETWAFGSLLLGICTLPMFVLYEKRQTYPVLKVKLFIQNKLFRRSNMAAFLNYAATYSILFFLSLYLQSVDHLSPQNAGFVLLAQPIIQAILSPVIGKTSDKIDGRYLATFGMLLITAGLLLLTTLEGNTPISHIIAFEVILGLGFAFFAAPNTSTVMGSVGQKDYSSASSILSATRQAGMVLSMAIAMCSISFFVGSSDMISSEMIPNFLMAMHFTFSFCALLCLVGAVLSYLRGPTKREVEA</sequence>
<proteinExistence type="predicted"/>
<keyword evidence="5 7" id="KW-0472">Membrane</keyword>
<dbReference type="EMBL" id="CP131060">
    <property type="protein sequence ID" value="WNY24699.1"/>
    <property type="molecule type" value="Genomic_DNA"/>
</dbReference>
<name>A0AA96V1G6_9EURY</name>
<dbReference type="PANTHER" id="PTHR42718">
    <property type="entry name" value="MAJOR FACILITATOR SUPERFAMILY MULTIDRUG TRANSPORTER MFSC"/>
    <property type="match status" value="1"/>
</dbReference>
<keyword evidence="3 7" id="KW-0812">Transmembrane</keyword>
<feature type="transmembrane region" description="Helical" evidence="7">
    <location>
        <begin position="37"/>
        <end position="54"/>
    </location>
</feature>
<feature type="transmembrane region" description="Helical" evidence="7">
    <location>
        <begin position="162"/>
        <end position="185"/>
    </location>
</feature>
<feature type="domain" description="Major facilitator superfamily (MFS) profile" evidence="8">
    <location>
        <begin position="39"/>
        <end position="487"/>
    </location>
</feature>
<dbReference type="PRINTS" id="PR01036">
    <property type="entry name" value="TCRTETB"/>
</dbReference>
<keyword evidence="2" id="KW-0813">Transport</keyword>
<gene>
    <name evidence="9" type="primary">ribZ</name>
    <name evidence="9" type="ORF">MsAc7_02230</name>
</gene>
<evidence type="ECO:0000256" key="4">
    <source>
        <dbReference type="ARBA" id="ARBA00022989"/>
    </source>
</evidence>
<evidence type="ECO:0000313" key="10">
    <source>
        <dbReference type="Proteomes" id="UP001303587"/>
    </source>
</evidence>
<dbReference type="Gene3D" id="1.20.1250.20">
    <property type="entry name" value="MFS general substrate transporter like domains"/>
    <property type="match status" value="2"/>
</dbReference>
<evidence type="ECO:0000259" key="8">
    <source>
        <dbReference type="PROSITE" id="PS50850"/>
    </source>
</evidence>
<protein>
    <submittedName>
        <fullName evidence="9">Riboflavin transporter RibZ</fullName>
    </submittedName>
</protein>
<feature type="transmembrane region" description="Helical" evidence="7">
    <location>
        <begin position="379"/>
        <end position="398"/>
    </location>
</feature>
<evidence type="ECO:0000256" key="1">
    <source>
        <dbReference type="ARBA" id="ARBA00004141"/>
    </source>
</evidence>
<keyword evidence="4 7" id="KW-1133">Transmembrane helix</keyword>
<evidence type="ECO:0000256" key="5">
    <source>
        <dbReference type="ARBA" id="ARBA00023136"/>
    </source>
</evidence>
<dbReference type="Pfam" id="PF07690">
    <property type="entry name" value="MFS_1"/>
    <property type="match status" value="2"/>
</dbReference>
<feature type="transmembrane region" description="Helical" evidence="7">
    <location>
        <begin position="225"/>
        <end position="245"/>
    </location>
</feature>
<feature type="transmembrane region" description="Helical" evidence="7">
    <location>
        <begin position="105"/>
        <end position="122"/>
    </location>
</feature>
<feature type="transmembrane region" description="Helical" evidence="7">
    <location>
        <begin position="128"/>
        <end position="150"/>
    </location>
</feature>
<dbReference type="PANTHER" id="PTHR42718:SF9">
    <property type="entry name" value="MAJOR FACILITATOR SUPERFAMILY MULTIDRUG TRANSPORTER MFSC"/>
    <property type="match status" value="1"/>
</dbReference>
<dbReference type="PROSITE" id="PS00216">
    <property type="entry name" value="SUGAR_TRANSPORT_1"/>
    <property type="match status" value="1"/>
</dbReference>
<feature type="transmembrane region" description="Helical" evidence="7">
    <location>
        <begin position="251"/>
        <end position="269"/>
    </location>
</feature>
<organism evidence="9 10">
    <name type="scientific">Methanolapillus millepedarum</name>
    <dbReference type="NCBI Taxonomy" id="3028296"/>
    <lineage>
        <taxon>Archaea</taxon>
        <taxon>Methanobacteriati</taxon>
        <taxon>Methanobacteriota</taxon>
        <taxon>Stenosarchaea group</taxon>
        <taxon>Methanomicrobia</taxon>
        <taxon>Methanosarcinales</taxon>
        <taxon>Methanosarcinaceae</taxon>
        <taxon>Methanolapillus</taxon>
    </lineage>
</organism>
<dbReference type="InterPro" id="IPR011701">
    <property type="entry name" value="MFS"/>
</dbReference>
<dbReference type="SUPFAM" id="SSF103473">
    <property type="entry name" value="MFS general substrate transporter"/>
    <property type="match status" value="1"/>
</dbReference>
<dbReference type="PROSITE" id="PS50850">
    <property type="entry name" value="MFS"/>
    <property type="match status" value="1"/>
</dbReference>
<feature type="transmembrane region" description="Helical" evidence="7">
    <location>
        <begin position="426"/>
        <end position="445"/>
    </location>
</feature>
<feature type="transmembrane region" description="Helical" evidence="7">
    <location>
        <begin position="74"/>
        <end position="93"/>
    </location>
</feature>
<reference evidence="9 10" key="1">
    <citation type="submission" date="2023-07" db="EMBL/GenBank/DDBJ databases">
        <title>Closed genoem sequence of Methanosarcinaceae archaeon Ac7.</title>
        <authorList>
            <person name="Poehlein A."/>
            <person name="Protasov E."/>
            <person name="Platt K."/>
            <person name="Reeh H."/>
            <person name="Daniel R."/>
            <person name="Brune A."/>
        </authorList>
    </citation>
    <scope>NUCLEOTIDE SEQUENCE [LARGE SCALE GENOMIC DNA]</scope>
    <source>
        <strain evidence="9 10">Ac7</strain>
    </source>
</reference>
<dbReference type="Proteomes" id="UP001303587">
    <property type="component" value="Chromosome"/>
</dbReference>
<dbReference type="InterPro" id="IPR036259">
    <property type="entry name" value="MFS_trans_sf"/>
</dbReference>
<feature type="transmembrane region" description="Helical" evidence="7">
    <location>
        <begin position="294"/>
        <end position="313"/>
    </location>
</feature>
<feature type="region of interest" description="Disordered" evidence="6">
    <location>
        <begin position="1"/>
        <end position="20"/>
    </location>
</feature>
<evidence type="ECO:0000313" key="9">
    <source>
        <dbReference type="EMBL" id="WNY24699.1"/>
    </source>
</evidence>
<comment type="subcellular location">
    <subcellularLocation>
        <location evidence="1">Membrane</location>
        <topology evidence="1">Multi-pass membrane protein</topology>
    </subcellularLocation>
</comment>
<feature type="transmembrane region" description="Helical" evidence="7">
    <location>
        <begin position="325"/>
        <end position="343"/>
    </location>
</feature>
<accession>A0AA96V1G6</accession>
<dbReference type="AlphaFoldDB" id="A0AA96V1G6"/>